<sequence length="153" mass="17228">MDKEKNVDYIMEAQDGDVAGIIDPMLLEPNHNNDYSATEDQVRVCDEEDAVEATTSEYDVQNMKLLDWGEESHRTDAEIASLRAAFMQEVSVWHKLDHPNVTKPSALRDPENQRQYTVQQLQRRAAPNATPLPIISSPSREEETVPAAPISPI</sequence>
<feature type="compositionally biased region" description="Polar residues" evidence="1">
    <location>
        <begin position="113"/>
        <end position="122"/>
    </location>
</feature>
<organism evidence="2 3">
    <name type="scientific">Solanum verrucosum</name>
    <dbReference type="NCBI Taxonomy" id="315347"/>
    <lineage>
        <taxon>Eukaryota</taxon>
        <taxon>Viridiplantae</taxon>
        <taxon>Streptophyta</taxon>
        <taxon>Embryophyta</taxon>
        <taxon>Tracheophyta</taxon>
        <taxon>Spermatophyta</taxon>
        <taxon>Magnoliopsida</taxon>
        <taxon>eudicotyledons</taxon>
        <taxon>Gunneridae</taxon>
        <taxon>Pentapetalae</taxon>
        <taxon>asterids</taxon>
        <taxon>lamiids</taxon>
        <taxon>Solanales</taxon>
        <taxon>Solanaceae</taxon>
        <taxon>Solanoideae</taxon>
        <taxon>Solaneae</taxon>
        <taxon>Solanum</taxon>
    </lineage>
</organism>
<accession>A0AAF0PUP3</accession>
<feature type="compositionally biased region" description="Basic and acidic residues" evidence="1">
    <location>
        <begin position="101"/>
        <end position="112"/>
    </location>
</feature>
<name>A0AAF0PUP3_SOLVR</name>
<proteinExistence type="predicted"/>
<protein>
    <submittedName>
        <fullName evidence="2">Uncharacterized protein</fullName>
    </submittedName>
</protein>
<dbReference type="EMBL" id="CP133612">
    <property type="protein sequence ID" value="WMV11133.1"/>
    <property type="molecule type" value="Genomic_DNA"/>
</dbReference>
<dbReference type="Proteomes" id="UP001234989">
    <property type="component" value="Chromosome 1"/>
</dbReference>
<evidence type="ECO:0000256" key="1">
    <source>
        <dbReference type="SAM" id="MobiDB-lite"/>
    </source>
</evidence>
<dbReference type="AlphaFoldDB" id="A0AAF0PUP3"/>
<evidence type="ECO:0000313" key="2">
    <source>
        <dbReference type="EMBL" id="WMV11133.1"/>
    </source>
</evidence>
<reference evidence="2" key="1">
    <citation type="submission" date="2023-08" db="EMBL/GenBank/DDBJ databases">
        <title>A de novo genome assembly of Solanum verrucosum Schlechtendal, a Mexican diploid species geographically isolated from the other diploid A-genome species in potato relatives.</title>
        <authorList>
            <person name="Hosaka K."/>
        </authorList>
    </citation>
    <scope>NUCLEOTIDE SEQUENCE</scope>
    <source>
        <tissue evidence="2">Young leaves</tissue>
    </source>
</reference>
<feature type="region of interest" description="Disordered" evidence="1">
    <location>
        <begin position="101"/>
        <end position="153"/>
    </location>
</feature>
<gene>
    <name evidence="2" type="ORF">MTR67_004518</name>
</gene>
<evidence type="ECO:0000313" key="3">
    <source>
        <dbReference type="Proteomes" id="UP001234989"/>
    </source>
</evidence>
<keyword evidence="3" id="KW-1185">Reference proteome</keyword>